<evidence type="ECO:0000256" key="4">
    <source>
        <dbReference type="ARBA" id="ARBA00022989"/>
    </source>
</evidence>
<dbReference type="Gene3D" id="3.10.20.310">
    <property type="entry name" value="membrane protein fhac"/>
    <property type="match status" value="1"/>
</dbReference>
<dbReference type="Pfam" id="PF08478">
    <property type="entry name" value="POTRA_1"/>
    <property type="match status" value="1"/>
</dbReference>
<evidence type="ECO:0000256" key="3">
    <source>
        <dbReference type="ARBA" id="ARBA00022692"/>
    </source>
</evidence>
<reference evidence="8 9" key="1">
    <citation type="journal article" date="2017" name="ISME J.">
        <title>Energy and carbon metabolisms in a deep terrestrial subsurface fluid microbial community.</title>
        <authorList>
            <person name="Momper L."/>
            <person name="Jungbluth S.P."/>
            <person name="Lee M.D."/>
            <person name="Amend J.P."/>
        </authorList>
    </citation>
    <scope>NUCLEOTIDE SEQUENCE [LARGE SCALE GENOMIC DNA]</scope>
    <source>
        <strain evidence="8">SURF_46</strain>
    </source>
</reference>
<keyword evidence="3 6" id="KW-0812">Transmembrane</keyword>
<sequence length="279" mass="32134">MRSLPTRKRKNRQNLSLSKVFLSHSFERNPRVSIKLRVILRNFLFFIKNLLPVLVVIALAYGLYYFAYKSEYFHIKDVQVQGTYAFVSQSDVYTISSNLLINQNILSIETETLSENLRKNFLGIKNLQIKKSYPNKILIIVAERVPIAQIKNIDTEGSYLIDADGYILGIVADNYSDLPLIVYDGEIFIGRFIDFNIVPLALEIINFSKSEHIDLSSMSFKGMDTTFYTNGKIETVMNGTREVRESMKIVSEIIENARTDGRTVKKIDLRYDKVIVLYD</sequence>
<protein>
    <submittedName>
        <fullName evidence="8">FtsQ-type POTRA domain-containing protein</fullName>
    </submittedName>
</protein>
<comment type="caution">
    <text evidence="8">The sequence shown here is derived from an EMBL/GenBank/DDBJ whole genome shotgun (WGS) entry which is preliminary data.</text>
</comment>
<evidence type="ECO:0000256" key="5">
    <source>
        <dbReference type="ARBA" id="ARBA00023306"/>
    </source>
</evidence>
<dbReference type="GO" id="GO:0005886">
    <property type="term" value="C:plasma membrane"/>
    <property type="evidence" value="ECO:0007669"/>
    <property type="project" value="TreeGrafter"/>
</dbReference>
<feature type="transmembrane region" description="Helical" evidence="6">
    <location>
        <begin position="43"/>
        <end position="67"/>
    </location>
</feature>
<evidence type="ECO:0000313" key="9">
    <source>
        <dbReference type="Proteomes" id="UP000265540"/>
    </source>
</evidence>
<evidence type="ECO:0000256" key="6">
    <source>
        <dbReference type="SAM" id="Phobius"/>
    </source>
</evidence>
<dbReference type="InterPro" id="IPR050487">
    <property type="entry name" value="FtsQ_DivIB"/>
</dbReference>
<name>A0A3A4ZMY6_UNCKA</name>
<keyword evidence="4 6" id="KW-1133">Transmembrane helix</keyword>
<evidence type="ECO:0000256" key="1">
    <source>
        <dbReference type="ARBA" id="ARBA00022475"/>
    </source>
</evidence>
<dbReference type="PANTHER" id="PTHR37820:SF1">
    <property type="entry name" value="CELL DIVISION PROTEIN FTSQ"/>
    <property type="match status" value="1"/>
</dbReference>
<keyword evidence="1" id="KW-1003">Cell membrane</keyword>
<dbReference type="Proteomes" id="UP000265540">
    <property type="component" value="Unassembled WGS sequence"/>
</dbReference>
<evidence type="ECO:0000313" key="8">
    <source>
        <dbReference type="EMBL" id="RJR28080.1"/>
    </source>
</evidence>
<evidence type="ECO:0000259" key="7">
    <source>
        <dbReference type="Pfam" id="PF08478"/>
    </source>
</evidence>
<keyword evidence="6" id="KW-0472">Membrane</keyword>
<dbReference type="EMBL" id="QZJF01000004">
    <property type="protein sequence ID" value="RJR28080.1"/>
    <property type="molecule type" value="Genomic_DNA"/>
</dbReference>
<dbReference type="GO" id="GO:0051301">
    <property type="term" value="P:cell division"/>
    <property type="evidence" value="ECO:0007669"/>
    <property type="project" value="UniProtKB-KW"/>
</dbReference>
<keyword evidence="5" id="KW-0131">Cell cycle</keyword>
<accession>A0A3A4ZMY6</accession>
<keyword evidence="2" id="KW-0132">Cell division</keyword>
<evidence type="ECO:0000256" key="2">
    <source>
        <dbReference type="ARBA" id="ARBA00022618"/>
    </source>
</evidence>
<dbReference type="InterPro" id="IPR013685">
    <property type="entry name" value="POTRA_FtsQ_type"/>
</dbReference>
<feature type="domain" description="POTRA" evidence="7">
    <location>
        <begin position="73"/>
        <end position="144"/>
    </location>
</feature>
<dbReference type="AlphaFoldDB" id="A0A3A4ZMY6"/>
<dbReference type="PANTHER" id="PTHR37820">
    <property type="entry name" value="CELL DIVISION PROTEIN DIVIB"/>
    <property type="match status" value="1"/>
</dbReference>
<organism evidence="8 9">
    <name type="scientific">candidate division WWE3 bacterium</name>
    <dbReference type="NCBI Taxonomy" id="2053526"/>
    <lineage>
        <taxon>Bacteria</taxon>
        <taxon>Katanobacteria</taxon>
    </lineage>
</organism>
<gene>
    <name evidence="8" type="ORF">C4561_00380</name>
</gene>
<proteinExistence type="predicted"/>